<accession>A0A9N9NNA2</accession>
<proteinExistence type="predicted"/>
<dbReference type="Proteomes" id="UP000789570">
    <property type="component" value="Unassembled WGS sequence"/>
</dbReference>
<organism evidence="1 2">
    <name type="scientific">Funneliformis caledonium</name>
    <dbReference type="NCBI Taxonomy" id="1117310"/>
    <lineage>
        <taxon>Eukaryota</taxon>
        <taxon>Fungi</taxon>
        <taxon>Fungi incertae sedis</taxon>
        <taxon>Mucoromycota</taxon>
        <taxon>Glomeromycotina</taxon>
        <taxon>Glomeromycetes</taxon>
        <taxon>Glomerales</taxon>
        <taxon>Glomeraceae</taxon>
        <taxon>Funneliformis</taxon>
    </lineage>
</organism>
<keyword evidence="2" id="KW-1185">Reference proteome</keyword>
<comment type="caution">
    <text evidence="1">The sequence shown here is derived from an EMBL/GenBank/DDBJ whole genome shotgun (WGS) entry which is preliminary data.</text>
</comment>
<dbReference type="AlphaFoldDB" id="A0A9N9NNA2"/>
<reference evidence="1" key="1">
    <citation type="submission" date="2021-06" db="EMBL/GenBank/DDBJ databases">
        <authorList>
            <person name="Kallberg Y."/>
            <person name="Tangrot J."/>
            <person name="Rosling A."/>
        </authorList>
    </citation>
    <scope>NUCLEOTIDE SEQUENCE</scope>
    <source>
        <strain evidence="1">UK204</strain>
    </source>
</reference>
<gene>
    <name evidence="1" type="ORF">FCALED_LOCUS16160</name>
</gene>
<name>A0A9N9NNA2_9GLOM</name>
<dbReference type="EMBL" id="CAJVPQ010017576">
    <property type="protein sequence ID" value="CAG8748804.1"/>
    <property type="molecule type" value="Genomic_DNA"/>
</dbReference>
<dbReference type="OrthoDB" id="10492211at2759"/>
<protein>
    <submittedName>
        <fullName evidence="1">319_t:CDS:1</fullName>
    </submittedName>
</protein>
<evidence type="ECO:0000313" key="1">
    <source>
        <dbReference type="EMBL" id="CAG8748804.1"/>
    </source>
</evidence>
<sequence length="46" mass="4329">IAVPNARSGSAVIIVPSDGGTFDIPGIGSAFDVSSADSYGTGGASS</sequence>
<feature type="non-terminal residue" evidence="1">
    <location>
        <position position="1"/>
    </location>
</feature>
<evidence type="ECO:0000313" key="2">
    <source>
        <dbReference type="Proteomes" id="UP000789570"/>
    </source>
</evidence>